<feature type="compositionally biased region" description="Polar residues" evidence="4">
    <location>
        <begin position="90"/>
        <end position="108"/>
    </location>
</feature>
<gene>
    <name evidence="6" type="ORF">F2Q70_00042820</name>
</gene>
<dbReference type="GO" id="GO:1990189">
    <property type="term" value="F:protein N-terminal-serine acetyltransferase activity"/>
    <property type="evidence" value="ECO:0007669"/>
    <property type="project" value="TreeGrafter"/>
</dbReference>
<dbReference type="PROSITE" id="PS51186">
    <property type="entry name" value="GNAT"/>
    <property type="match status" value="1"/>
</dbReference>
<sequence>MSCCFFHEDKENTRRKVRSFPELADKENTRSSSSLLQRHELSGKPWCFALDVPTKEPKILVELVVSILVDAPVKLRLDQPVKLRLDPPVKTTSRSTGEVNGISPTSGPWVQEDRGRAEDLIGAAMAISTMLESRSLLLTYEPVSPQALSLSLSLCLHLVVSEIPLSSMLVLLYVAEDYNGRIVGYVLAKMEEESNECHSYITSLAVLRTHRKLGIATKLMTAAQAAMEQFYGAEYVSLHVRRSNRAAFNLYTETLGYQINDVEAKYYADGEDAYDMRKNLKGKQIHHHASHDHHHHHHGGGCCSGDAKVVETTQAEDAEATSSKQCVAARVNSHSCRRRCSTRRCPCR</sequence>
<dbReference type="Pfam" id="PF00583">
    <property type="entry name" value="Acetyltransf_1"/>
    <property type="match status" value="1"/>
</dbReference>
<dbReference type="FunFam" id="3.40.630.30:FF:000037">
    <property type="entry name" value="N-alpha-acetyltransferase daf-31-like"/>
    <property type="match status" value="1"/>
</dbReference>
<feature type="region of interest" description="Disordered" evidence="4">
    <location>
        <begin position="88"/>
        <end position="108"/>
    </location>
</feature>
<dbReference type="SUPFAM" id="SSF55729">
    <property type="entry name" value="Acyl-CoA N-acyltransferases (Nat)"/>
    <property type="match status" value="1"/>
</dbReference>
<keyword evidence="2" id="KW-0012">Acyltransferase</keyword>
<dbReference type="AlphaFoldDB" id="A0A8S9KLP8"/>
<dbReference type="CDD" id="cd04301">
    <property type="entry name" value="NAT_SF"/>
    <property type="match status" value="1"/>
</dbReference>
<comment type="caution">
    <text evidence="6">The sequence shown here is derived from an EMBL/GenBank/DDBJ whole genome shotgun (WGS) entry which is preliminary data.</text>
</comment>
<dbReference type="InterPro" id="IPR000182">
    <property type="entry name" value="GNAT_dom"/>
</dbReference>
<evidence type="ECO:0000256" key="1">
    <source>
        <dbReference type="ARBA" id="ARBA00022679"/>
    </source>
</evidence>
<proteinExistence type="inferred from homology"/>
<accession>A0A8S9KLP8</accession>
<evidence type="ECO:0000259" key="5">
    <source>
        <dbReference type="PROSITE" id="PS51186"/>
    </source>
</evidence>
<dbReference type="GO" id="GO:1990190">
    <property type="term" value="F:protein-N-terminal-glutamate acetyltransferase activity"/>
    <property type="evidence" value="ECO:0007669"/>
    <property type="project" value="TreeGrafter"/>
</dbReference>
<protein>
    <recommendedName>
        <fullName evidence="5">N-acetyltransferase domain-containing protein</fullName>
    </recommendedName>
</protein>
<dbReference type="GO" id="GO:0031415">
    <property type="term" value="C:NatA complex"/>
    <property type="evidence" value="ECO:0007669"/>
    <property type="project" value="InterPro"/>
</dbReference>
<reference evidence="6" key="1">
    <citation type="submission" date="2019-12" db="EMBL/GenBank/DDBJ databases">
        <title>Genome sequencing and annotation of Brassica cretica.</title>
        <authorList>
            <person name="Studholme D.J."/>
            <person name="Sarris P.F."/>
        </authorList>
    </citation>
    <scope>NUCLEOTIDE SEQUENCE</scope>
    <source>
        <strain evidence="6">PFS-102/07</strain>
        <tissue evidence="6">Leaf</tissue>
    </source>
</reference>
<dbReference type="InterPro" id="IPR045047">
    <property type="entry name" value="Ard1-like"/>
</dbReference>
<dbReference type="PANTHER" id="PTHR23091:SF4">
    <property type="entry name" value="N-TERMINAL AMINO-ACID N(ALPHA)-ACETYLTRANSFERASE NATA"/>
    <property type="match status" value="1"/>
</dbReference>
<comment type="similarity">
    <text evidence="3">Belongs to the acetyltransferase family. ARD1 subfamily.</text>
</comment>
<dbReference type="InterPro" id="IPR016181">
    <property type="entry name" value="Acyl_CoA_acyltransferase"/>
</dbReference>
<evidence type="ECO:0000256" key="3">
    <source>
        <dbReference type="ARBA" id="ARBA00025786"/>
    </source>
</evidence>
<feature type="domain" description="N-acetyltransferase" evidence="5">
    <location>
        <begin position="125"/>
        <end position="281"/>
    </location>
</feature>
<organism evidence="6">
    <name type="scientific">Brassica cretica</name>
    <name type="common">Mustard</name>
    <dbReference type="NCBI Taxonomy" id="69181"/>
    <lineage>
        <taxon>Eukaryota</taxon>
        <taxon>Viridiplantae</taxon>
        <taxon>Streptophyta</taxon>
        <taxon>Embryophyta</taxon>
        <taxon>Tracheophyta</taxon>
        <taxon>Spermatophyta</taxon>
        <taxon>Magnoliopsida</taxon>
        <taxon>eudicotyledons</taxon>
        <taxon>Gunneridae</taxon>
        <taxon>Pentapetalae</taxon>
        <taxon>rosids</taxon>
        <taxon>malvids</taxon>
        <taxon>Brassicales</taxon>
        <taxon>Brassicaceae</taxon>
        <taxon>Brassiceae</taxon>
        <taxon>Brassica</taxon>
    </lineage>
</organism>
<dbReference type="EMBL" id="QGKY02000164">
    <property type="protein sequence ID" value="KAF2594861.1"/>
    <property type="molecule type" value="Genomic_DNA"/>
</dbReference>
<evidence type="ECO:0000313" key="6">
    <source>
        <dbReference type="EMBL" id="KAF2594861.1"/>
    </source>
</evidence>
<evidence type="ECO:0000256" key="4">
    <source>
        <dbReference type="SAM" id="MobiDB-lite"/>
    </source>
</evidence>
<evidence type="ECO:0000256" key="2">
    <source>
        <dbReference type="ARBA" id="ARBA00023315"/>
    </source>
</evidence>
<dbReference type="PANTHER" id="PTHR23091">
    <property type="entry name" value="N-TERMINAL ACETYLTRANSFERASE"/>
    <property type="match status" value="1"/>
</dbReference>
<name>A0A8S9KLP8_BRACR</name>
<keyword evidence="1" id="KW-0808">Transferase</keyword>
<dbReference type="Gene3D" id="3.40.630.30">
    <property type="match status" value="1"/>
</dbReference>